<dbReference type="PANTHER" id="PTHR19134">
    <property type="entry name" value="RECEPTOR-TYPE TYROSINE-PROTEIN PHOSPHATASE"/>
    <property type="match status" value="1"/>
</dbReference>
<dbReference type="InterPro" id="IPR000242">
    <property type="entry name" value="PTP_cat"/>
</dbReference>
<dbReference type="Gene3D" id="3.30.50.10">
    <property type="entry name" value="Erythroid Transcription Factor GATA-1, subunit A"/>
    <property type="match status" value="1"/>
</dbReference>
<dbReference type="SMART" id="SM00404">
    <property type="entry name" value="PTPc_motif"/>
    <property type="match status" value="1"/>
</dbReference>
<dbReference type="WBParaSite" id="Pan_g9763.t1">
    <property type="protein sequence ID" value="Pan_g9763.t1"/>
    <property type="gene ID" value="Pan_g9763"/>
</dbReference>
<dbReference type="Proteomes" id="UP000492821">
    <property type="component" value="Unassembled WGS sequence"/>
</dbReference>
<dbReference type="SUPFAM" id="SSF57716">
    <property type="entry name" value="Glucocorticoid receptor-like (DNA-binding domain)"/>
    <property type="match status" value="1"/>
</dbReference>
<keyword evidence="3" id="KW-0862">Zinc</keyword>
<keyword evidence="2" id="KW-0863">Zinc-finger</keyword>
<protein>
    <submittedName>
        <fullName evidence="12">Tyrosine-protein phosphatase domain-containing protein</fullName>
    </submittedName>
</protein>
<dbReference type="GO" id="GO:0004725">
    <property type="term" value="F:protein tyrosine phosphatase activity"/>
    <property type="evidence" value="ECO:0007669"/>
    <property type="project" value="InterPro"/>
</dbReference>
<keyword evidence="4" id="KW-0805">Transcription regulation</keyword>
<feature type="domain" description="Tyrosine-protein phosphatase" evidence="9">
    <location>
        <begin position="1"/>
        <end position="164"/>
    </location>
</feature>
<keyword evidence="6" id="KW-0804">Transcription</keyword>
<dbReference type="AlphaFoldDB" id="A0A7E5A2C0"/>
<evidence type="ECO:0000256" key="8">
    <source>
        <dbReference type="ARBA" id="ARBA00023242"/>
    </source>
</evidence>
<dbReference type="PROSITE" id="PS50055">
    <property type="entry name" value="TYR_PHOSPHATASE_PTP"/>
    <property type="match status" value="1"/>
</dbReference>
<feature type="domain" description="Tyrosine specific protein phosphatases" evidence="10">
    <location>
        <begin position="74"/>
        <end position="155"/>
    </location>
</feature>
<dbReference type="Pfam" id="PF00105">
    <property type="entry name" value="zf-C4"/>
    <property type="match status" value="1"/>
</dbReference>
<dbReference type="SUPFAM" id="SSF52799">
    <property type="entry name" value="(Phosphotyrosine protein) phosphatases II"/>
    <property type="match status" value="1"/>
</dbReference>
<dbReference type="PANTHER" id="PTHR19134:SF495">
    <property type="entry name" value="TYROSINE-PROTEIN PHOSPHATASE 69D"/>
    <property type="match status" value="1"/>
</dbReference>
<evidence type="ECO:0000313" key="11">
    <source>
        <dbReference type="Proteomes" id="UP000492821"/>
    </source>
</evidence>
<proteinExistence type="predicted"/>
<dbReference type="Pfam" id="PF00102">
    <property type="entry name" value="Y_phosphatase"/>
    <property type="match status" value="1"/>
</dbReference>
<dbReference type="InterPro" id="IPR000387">
    <property type="entry name" value="Tyr_Pase_dom"/>
</dbReference>
<keyword evidence="1" id="KW-0479">Metal-binding</keyword>
<evidence type="ECO:0000256" key="5">
    <source>
        <dbReference type="ARBA" id="ARBA00023125"/>
    </source>
</evidence>
<keyword evidence="8" id="KW-0539">Nucleus</keyword>
<dbReference type="GO" id="GO:0008270">
    <property type="term" value="F:zinc ion binding"/>
    <property type="evidence" value="ECO:0007669"/>
    <property type="project" value="UniProtKB-KW"/>
</dbReference>
<dbReference type="InterPro" id="IPR050348">
    <property type="entry name" value="Protein-Tyr_Phosphatase"/>
</dbReference>
<evidence type="ECO:0000256" key="3">
    <source>
        <dbReference type="ARBA" id="ARBA00022833"/>
    </source>
</evidence>
<keyword evidence="7" id="KW-0675">Receptor</keyword>
<dbReference type="GO" id="GO:0043565">
    <property type="term" value="F:sequence-specific DNA binding"/>
    <property type="evidence" value="ECO:0007669"/>
    <property type="project" value="InterPro"/>
</dbReference>
<organism evidence="11 12">
    <name type="scientific">Panagrellus redivivus</name>
    <name type="common">Microworm</name>
    <dbReference type="NCBI Taxonomy" id="6233"/>
    <lineage>
        <taxon>Eukaryota</taxon>
        <taxon>Metazoa</taxon>
        <taxon>Ecdysozoa</taxon>
        <taxon>Nematoda</taxon>
        <taxon>Chromadorea</taxon>
        <taxon>Rhabditida</taxon>
        <taxon>Tylenchina</taxon>
        <taxon>Panagrolaimomorpha</taxon>
        <taxon>Panagrolaimoidea</taxon>
        <taxon>Panagrolaimidae</taxon>
        <taxon>Panagrellus</taxon>
    </lineage>
</organism>
<reference evidence="11" key="1">
    <citation type="journal article" date="2013" name="Genetics">
        <title>The draft genome and transcriptome of Panagrellus redivivus are shaped by the harsh demands of a free-living lifestyle.</title>
        <authorList>
            <person name="Srinivasan J."/>
            <person name="Dillman A.R."/>
            <person name="Macchietto M.G."/>
            <person name="Heikkinen L."/>
            <person name="Lakso M."/>
            <person name="Fracchia K.M."/>
            <person name="Antoshechkin I."/>
            <person name="Mortazavi A."/>
            <person name="Wong G."/>
            <person name="Sternberg P.W."/>
        </authorList>
    </citation>
    <scope>NUCLEOTIDE SEQUENCE [LARGE SCALE GENOMIC DNA]</scope>
    <source>
        <strain evidence="11">MT8872</strain>
    </source>
</reference>
<dbReference type="PROSITE" id="PS50056">
    <property type="entry name" value="TYR_PHOSPHATASE_2"/>
    <property type="match status" value="1"/>
</dbReference>
<keyword evidence="11" id="KW-1185">Reference proteome</keyword>
<dbReference type="InterPro" id="IPR029021">
    <property type="entry name" value="Prot-tyrosine_phosphatase-like"/>
</dbReference>
<accession>A0A7E5A2C0</accession>
<dbReference type="InterPro" id="IPR001628">
    <property type="entry name" value="Znf_hrmn_rcpt"/>
</dbReference>
<keyword evidence="5" id="KW-0238">DNA-binding</keyword>
<evidence type="ECO:0000256" key="4">
    <source>
        <dbReference type="ARBA" id="ARBA00023015"/>
    </source>
</evidence>
<evidence type="ECO:0000256" key="7">
    <source>
        <dbReference type="ARBA" id="ARBA00023170"/>
    </source>
</evidence>
<dbReference type="InterPro" id="IPR003595">
    <property type="entry name" value="Tyr_Pase_cat"/>
</dbReference>
<dbReference type="Gene3D" id="3.90.190.10">
    <property type="entry name" value="Protein tyrosine phosphatase superfamily"/>
    <property type="match status" value="1"/>
</dbReference>
<name>A0A7E5A2C0_PANRE</name>
<evidence type="ECO:0000259" key="9">
    <source>
        <dbReference type="PROSITE" id="PS50055"/>
    </source>
</evidence>
<evidence type="ECO:0000256" key="1">
    <source>
        <dbReference type="ARBA" id="ARBA00022723"/>
    </source>
</evidence>
<evidence type="ECO:0000259" key="10">
    <source>
        <dbReference type="PROSITE" id="PS50056"/>
    </source>
</evidence>
<evidence type="ECO:0000256" key="2">
    <source>
        <dbReference type="ARBA" id="ARBA00022771"/>
    </source>
</evidence>
<reference evidence="12" key="2">
    <citation type="submission" date="2020-10" db="UniProtKB">
        <authorList>
            <consortium name="WormBaseParasite"/>
        </authorList>
    </citation>
    <scope>IDENTIFICATION</scope>
</reference>
<sequence length="267" mass="30439">MLNLPRHQFRYYDKFGTFGDFTIDLISDVKCNEVLIRKLHITATGLRQDSGDREVLLHHFTGFKKFSKPPTSTVNYLRLFEFCYSAAEFYGSDLPVIVHGGAGTGRGGLFVVVHALITHLKNSGHQELPFKTMNDFILHIRRARPGLVCNAAQLKFLWSAVVRWIQDYDELELPVLAASPTKKPRKMAPCEVCERPWYRTINNLSICSACHKFIQSCTQSNKTRCPVGGLCSTRHMEFGSCQRCRWRKCVEFGFVVHPNPPISQEEA</sequence>
<dbReference type="InterPro" id="IPR013088">
    <property type="entry name" value="Znf_NHR/GATA"/>
</dbReference>
<dbReference type="GO" id="GO:0003700">
    <property type="term" value="F:DNA-binding transcription factor activity"/>
    <property type="evidence" value="ECO:0007669"/>
    <property type="project" value="InterPro"/>
</dbReference>
<evidence type="ECO:0000256" key="6">
    <source>
        <dbReference type="ARBA" id="ARBA00023163"/>
    </source>
</evidence>
<evidence type="ECO:0000313" key="12">
    <source>
        <dbReference type="WBParaSite" id="Pan_g9763.t1"/>
    </source>
</evidence>